<keyword evidence="6 8" id="KW-0131">Cell cycle</keyword>
<dbReference type="InterPro" id="IPR021110">
    <property type="entry name" value="DNA_rep_checkpnt_protein"/>
</dbReference>
<feature type="compositionally biased region" description="Basic residues" evidence="9">
    <location>
        <begin position="423"/>
        <end position="433"/>
    </location>
</feature>
<dbReference type="OrthoDB" id="8775810at2759"/>
<dbReference type="Proteomes" id="UP000758603">
    <property type="component" value="Unassembled WGS sequence"/>
</dbReference>
<dbReference type="InterPro" id="IPR040203">
    <property type="entry name" value="Sld2"/>
</dbReference>
<dbReference type="GeneID" id="70134357"/>
<feature type="compositionally biased region" description="Acidic residues" evidence="9">
    <location>
        <begin position="405"/>
        <end position="419"/>
    </location>
</feature>
<gene>
    <name evidence="10" type="ORF">BKA67DRAFT_619997</name>
</gene>
<dbReference type="Pfam" id="PF11719">
    <property type="entry name" value="Drc1-Sld2"/>
    <property type="match status" value="1"/>
</dbReference>
<comment type="caution">
    <text evidence="10">The sequence shown here is derived from an EMBL/GenBank/DDBJ whole genome shotgun (WGS) entry which is preliminary data.</text>
</comment>
<proteinExistence type="inferred from homology"/>
<feature type="compositionally biased region" description="Basic residues" evidence="9">
    <location>
        <begin position="348"/>
        <end position="368"/>
    </location>
</feature>
<evidence type="ECO:0000313" key="11">
    <source>
        <dbReference type="Proteomes" id="UP000758603"/>
    </source>
</evidence>
<feature type="region of interest" description="Disordered" evidence="9">
    <location>
        <begin position="26"/>
        <end position="102"/>
    </location>
</feature>
<dbReference type="RefSeq" id="XP_045962212.1">
    <property type="nucleotide sequence ID" value="XM_046105466.1"/>
</dbReference>
<keyword evidence="11" id="KW-1185">Reference proteome</keyword>
<evidence type="ECO:0000256" key="4">
    <source>
        <dbReference type="ARBA" id="ARBA00022705"/>
    </source>
</evidence>
<accession>A0A9P9A159</accession>
<organism evidence="10 11">
    <name type="scientific">Truncatella angustata</name>
    <dbReference type="NCBI Taxonomy" id="152316"/>
    <lineage>
        <taxon>Eukaryota</taxon>
        <taxon>Fungi</taxon>
        <taxon>Dikarya</taxon>
        <taxon>Ascomycota</taxon>
        <taxon>Pezizomycotina</taxon>
        <taxon>Sordariomycetes</taxon>
        <taxon>Xylariomycetidae</taxon>
        <taxon>Amphisphaeriales</taxon>
        <taxon>Sporocadaceae</taxon>
        <taxon>Truncatella</taxon>
    </lineage>
</organism>
<name>A0A9P9A159_9PEZI</name>
<evidence type="ECO:0000256" key="6">
    <source>
        <dbReference type="ARBA" id="ARBA00023306"/>
    </source>
</evidence>
<evidence type="ECO:0000256" key="9">
    <source>
        <dbReference type="SAM" id="MobiDB-lite"/>
    </source>
</evidence>
<dbReference type="Gene3D" id="1.10.10.1460">
    <property type="match status" value="1"/>
</dbReference>
<sequence>MEESERQKYEAQAQDLRVALKQFESDWAKKNNGNKPPREAIKANPIIAQKYKKYNQVRDILDGKVAPPKPKERKRKPEVPPNQTPPKRSRPTITPSKAQYNTDLLDGFETPSIRRLFSPAVPTSIGPTPQRDGRVLGLFDLLDTNDENTPSRPRQGDASLPDVQLHATPSKRRHTDTESESATKLGRTPQSSAKRNMLDSFMTPLKNRDGNILDAKSPSTAGKSLFATPAFLRRAQIAPTDENGKYVSPQPLRLPRKPLVRGLSSVVASLRQLEEEKLDDDLEALRELEEEEGMGPPAQPTTRKDQPKEEILEPDSQGHHLLGGFDNVNDLDSEPETQLGRDGQPLRVYKKKGQKRTTRKVNMRPTRAKRPEESLEEPGSRDEEGNGEVVPETQFDTTRTLGNDELLDLGSDSEFDDDEDRPKKKPKVLKKSKPAPAKKADTTEKENPIKKAAKKVNALAHANFKRLKLRNTGSKGGPGFGSKFRRRR</sequence>
<evidence type="ECO:0000256" key="8">
    <source>
        <dbReference type="RuleBase" id="RU367067"/>
    </source>
</evidence>
<evidence type="ECO:0000256" key="3">
    <source>
        <dbReference type="ARBA" id="ARBA00018363"/>
    </source>
</evidence>
<evidence type="ECO:0000256" key="7">
    <source>
        <dbReference type="ARBA" id="ARBA00025253"/>
    </source>
</evidence>
<dbReference type="GO" id="GO:0031261">
    <property type="term" value="C:DNA replication preinitiation complex"/>
    <property type="evidence" value="ECO:0007669"/>
    <property type="project" value="TreeGrafter"/>
</dbReference>
<reference evidence="10" key="1">
    <citation type="journal article" date="2021" name="Nat. Commun.">
        <title>Genetic determinants of endophytism in the Arabidopsis root mycobiome.</title>
        <authorList>
            <person name="Mesny F."/>
            <person name="Miyauchi S."/>
            <person name="Thiergart T."/>
            <person name="Pickel B."/>
            <person name="Atanasova L."/>
            <person name="Karlsson M."/>
            <person name="Huettel B."/>
            <person name="Barry K.W."/>
            <person name="Haridas S."/>
            <person name="Chen C."/>
            <person name="Bauer D."/>
            <person name="Andreopoulos W."/>
            <person name="Pangilinan J."/>
            <person name="LaButti K."/>
            <person name="Riley R."/>
            <person name="Lipzen A."/>
            <person name="Clum A."/>
            <person name="Drula E."/>
            <person name="Henrissat B."/>
            <person name="Kohler A."/>
            <person name="Grigoriev I.V."/>
            <person name="Martin F.M."/>
            <person name="Hacquard S."/>
        </authorList>
    </citation>
    <scope>NUCLEOTIDE SEQUENCE</scope>
    <source>
        <strain evidence="10">MPI-SDFR-AT-0073</strain>
    </source>
</reference>
<evidence type="ECO:0000256" key="1">
    <source>
        <dbReference type="ARBA" id="ARBA00004123"/>
    </source>
</evidence>
<dbReference type="AlphaFoldDB" id="A0A9P9A159"/>
<comment type="similarity">
    <text evidence="2 8">Belongs to the SLD2 family.</text>
</comment>
<evidence type="ECO:0000313" key="10">
    <source>
        <dbReference type="EMBL" id="KAH6657978.1"/>
    </source>
</evidence>
<dbReference type="GO" id="GO:0003697">
    <property type="term" value="F:single-stranded DNA binding"/>
    <property type="evidence" value="ECO:0007669"/>
    <property type="project" value="TreeGrafter"/>
</dbReference>
<feature type="compositionally biased region" description="Basic and acidic residues" evidence="9">
    <location>
        <begin position="302"/>
        <end position="311"/>
    </location>
</feature>
<dbReference type="EMBL" id="JAGPXC010000002">
    <property type="protein sequence ID" value="KAH6657978.1"/>
    <property type="molecule type" value="Genomic_DNA"/>
</dbReference>
<dbReference type="GO" id="GO:0000727">
    <property type="term" value="P:double-strand break repair via break-induced replication"/>
    <property type="evidence" value="ECO:0007669"/>
    <property type="project" value="TreeGrafter"/>
</dbReference>
<keyword evidence="5 8" id="KW-0539">Nucleus</keyword>
<keyword evidence="4 8" id="KW-0235">DNA replication</keyword>
<dbReference type="PANTHER" id="PTHR28124:SF1">
    <property type="entry name" value="DNA REPLICATION REGULATOR SLD2"/>
    <property type="match status" value="1"/>
</dbReference>
<feature type="compositionally biased region" description="Basic and acidic residues" evidence="9">
    <location>
        <begin position="369"/>
        <end position="384"/>
    </location>
</feature>
<evidence type="ECO:0000256" key="2">
    <source>
        <dbReference type="ARBA" id="ARBA00007276"/>
    </source>
</evidence>
<comment type="subcellular location">
    <subcellularLocation>
        <location evidence="1 8">Nucleus</location>
    </subcellularLocation>
</comment>
<comment type="function">
    <text evidence="7 8">Has a role in the initiation of DNA replication. Required at S-phase checkpoint.</text>
</comment>
<protein>
    <recommendedName>
        <fullName evidence="3 8">DNA replication regulator SLD2</fullName>
    </recommendedName>
</protein>
<evidence type="ECO:0000256" key="5">
    <source>
        <dbReference type="ARBA" id="ARBA00023242"/>
    </source>
</evidence>
<feature type="region of interest" description="Disordered" evidence="9">
    <location>
        <begin position="465"/>
        <end position="488"/>
    </location>
</feature>
<feature type="region of interest" description="Disordered" evidence="9">
    <location>
        <begin position="143"/>
        <end position="196"/>
    </location>
</feature>
<feature type="compositionally biased region" description="Basic and acidic residues" evidence="9">
    <location>
        <begin position="438"/>
        <end position="449"/>
    </location>
</feature>
<dbReference type="GO" id="GO:0006270">
    <property type="term" value="P:DNA replication initiation"/>
    <property type="evidence" value="ECO:0007669"/>
    <property type="project" value="UniProtKB-UniRule"/>
</dbReference>
<dbReference type="GO" id="GO:1902977">
    <property type="term" value="P:mitotic DNA replication preinitiation complex assembly"/>
    <property type="evidence" value="ECO:0007669"/>
    <property type="project" value="TreeGrafter"/>
</dbReference>
<dbReference type="GO" id="GO:0003688">
    <property type="term" value="F:DNA replication origin binding"/>
    <property type="evidence" value="ECO:0007669"/>
    <property type="project" value="TreeGrafter"/>
</dbReference>
<feature type="region of interest" description="Disordered" evidence="9">
    <location>
        <begin position="288"/>
        <end position="450"/>
    </location>
</feature>
<dbReference type="PANTHER" id="PTHR28124">
    <property type="entry name" value="DNA REPLICATION REGULATOR SLD2"/>
    <property type="match status" value="1"/>
</dbReference>
<feature type="compositionally biased region" description="Polar residues" evidence="9">
    <location>
        <begin position="91"/>
        <end position="102"/>
    </location>
</feature>